<comment type="caution">
    <text evidence="1">The sequence shown here is derived from an EMBL/GenBank/DDBJ whole genome shotgun (WGS) entry which is preliminary data.</text>
</comment>
<dbReference type="EMBL" id="BPLR01011566">
    <property type="protein sequence ID" value="GIY47319.1"/>
    <property type="molecule type" value="Genomic_DNA"/>
</dbReference>
<dbReference type="AlphaFoldDB" id="A0AAV4TQA4"/>
<keyword evidence="2" id="KW-1185">Reference proteome</keyword>
<name>A0AAV4TQA4_CAEEX</name>
<accession>A0AAV4TQA4</accession>
<organism evidence="1 2">
    <name type="scientific">Caerostris extrusa</name>
    <name type="common">Bark spider</name>
    <name type="synonym">Caerostris bankana</name>
    <dbReference type="NCBI Taxonomy" id="172846"/>
    <lineage>
        <taxon>Eukaryota</taxon>
        <taxon>Metazoa</taxon>
        <taxon>Ecdysozoa</taxon>
        <taxon>Arthropoda</taxon>
        <taxon>Chelicerata</taxon>
        <taxon>Arachnida</taxon>
        <taxon>Araneae</taxon>
        <taxon>Araneomorphae</taxon>
        <taxon>Entelegynae</taxon>
        <taxon>Araneoidea</taxon>
        <taxon>Araneidae</taxon>
        <taxon>Caerostris</taxon>
    </lineage>
</organism>
<proteinExistence type="predicted"/>
<protein>
    <submittedName>
        <fullName evidence="1">Uncharacterized protein</fullName>
    </submittedName>
</protein>
<evidence type="ECO:0000313" key="1">
    <source>
        <dbReference type="EMBL" id="GIY47319.1"/>
    </source>
</evidence>
<sequence length="164" mass="18686">MWFEDHESHANRRMAGLTSFEAELRLAFADSPQKEAKASSADGVWHELRLLVNTSWRNTNRVFEIWTILYPSAPAKVRCMTQGMESFQAAPFNCSSLFSQPRSSPINTLNDQKSNVHILRATTKNISLFHTVIATRCEDLKQHIFPQGGAEIVERYVTRVRSFG</sequence>
<evidence type="ECO:0000313" key="2">
    <source>
        <dbReference type="Proteomes" id="UP001054945"/>
    </source>
</evidence>
<dbReference type="Proteomes" id="UP001054945">
    <property type="component" value="Unassembled WGS sequence"/>
</dbReference>
<gene>
    <name evidence="1" type="ORF">CEXT_228071</name>
</gene>
<reference evidence="1 2" key="1">
    <citation type="submission" date="2021-06" db="EMBL/GenBank/DDBJ databases">
        <title>Caerostris extrusa draft genome.</title>
        <authorList>
            <person name="Kono N."/>
            <person name="Arakawa K."/>
        </authorList>
    </citation>
    <scope>NUCLEOTIDE SEQUENCE [LARGE SCALE GENOMIC DNA]</scope>
</reference>